<evidence type="ECO:0000256" key="2">
    <source>
        <dbReference type="ARBA" id="ARBA00009500"/>
    </source>
</evidence>
<comment type="similarity">
    <text evidence="2 7">Belongs to the serpin family.</text>
</comment>
<proteinExistence type="inferred from homology"/>
<evidence type="ECO:0000256" key="7">
    <source>
        <dbReference type="RuleBase" id="RU000411"/>
    </source>
</evidence>
<feature type="domain" description="Serpin" evidence="9">
    <location>
        <begin position="1"/>
        <end position="291"/>
    </location>
</feature>
<feature type="chain" id="PRO_5039930699" description="Serpin domain-containing protein" evidence="8">
    <location>
        <begin position="21"/>
        <end position="291"/>
    </location>
</feature>
<dbReference type="Proteomes" id="UP000821853">
    <property type="component" value="Chromosome 5"/>
</dbReference>
<organism evidence="10 11">
    <name type="scientific">Haemaphysalis longicornis</name>
    <name type="common">Bush tick</name>
    <dbReference type="NCBI Taxonomy" id="44386"/>
    <lineage>
        <taxon>Eukaryota</taxon>
        <taxon>Metazoa</taxon>
        <taxon>Ecdysozoa</taxon>
        <taxon>Arthropoda</taxon>
        <taxon>Chelicerata</taxon>
        <taxon>Arachnida</taxon>
        <taxon>Acari</taxon>
        <taxon>Parasitiformes</taxon>
        <taxon>Ixodida</taxon>
        <taxon>Ixodoidea</taxon>
        <taxon>Ixodidae</taxon>
        <taxon>Haemaphysalinae</taxon>
        <taxon>Haemaphysalis</taxon>
    </lineage>
</organism>
<keyword evidence="6" id="KW-0325">Glycoprotein</keyword>
<reference evidence="10 11" key="1">
    <citation type="journal article" date="2020" name="Cell">
        <title>Large-Scale Comparative Analyses of Tick Genomes Elucidate Their Genetic Diversity and Vector Capacities.</title>
        <authorList>
            <consortium name="Tick Genome and Microbiome Consortium (TIGMIC)"/>
            <person name="Jia N."/>
            <person name="Wang J."/>
            <person name="Shi W."/>
            <person name="Du L."/>
            <person name="Sun Y."/>
            <person name="Zhan W."/>
            <person name="Jiang J.F."/>
            <person name="Wang Q."/>
            <person name="Zhang B."/>
            <person name="Ji P."/>
            <person name="Bell-Sakyi L."/>
            <person name="Cui X.M."/>
            <person name="Yuan T.T."/>
            <person name="Jiang B.G."/>
            <person name="Yang W.F."/>
            <person name="Lam T.T."/>
            <person name="Chang Q.C."/>
            <person name="Ding S.J."/>
            <person name="Wang X.J."/>
            <person name="Zhu J.G."/>
            <person name="Ruan X.D."/>
            <person name="Zhao L."/>
            <person name="Wei J.T."/>
            <person name="Ye R.Z."/>
            <person name="Que T.C."/>
            <person name="Du C.H."/>
            <person name="Zhou Y.H."/>
            <person name="Cheng J.X."/>
            <person name="Dai P.F."/>
            <person name="Guo W.B."/>
            <person name="Han X.H."/>
            <person name="Huang E.J."/>
            <person name="Li L.F."/>
            <person name="Wei W."/>
            <person name="Gao Y.C."/>
            <person name="Liu J.Z."/>
            <person name="Shao H.Z."/>
            <person name="Wang X."/>
            <person name="Wang C.C."/>
            <person name="Yang T.C."/>
            <person name="Huo Q.B."/>
            <person name="Li W."/>
            <person name="Chen H.Y."/>
            <person name="Chen S.E."/>
            <person name="Zhou L.G."/>
            <person name="Ni X.B."/>
            <person name="Tian J.H."/>
            <person name="Sheng Y."/>
            <person name="Liu T."/>
            <person name="Pan Y.S."/>
            <person name="Xia L.Y."/>
            <person name="Li J."/>
            <person name="Zhao F."/>
            <person name="Cao W.C."/>
        </authorList>
    </citation>
    <scope>NUCLEOTIDE SEQUENCE [LARGE SCALE GENOMIC DNA]</scope>
    <source>
        <strain evidence="10">HaeL-2018</strain>
    </source>
</reference>
<feature type="signal peptide" evidence="8">
    <location>
        <begin position="1"/>
        <end position="20"/>
    </location>
</feature>
<dbReference type="Gene3D" id="3.30.497.10">
    <property type="entry name" value="Antithrombin, subunit I, domain 2"/>
    <property type="match status" value="1"/>
</dbReference>
<dbReference type="Gene3D" id="2.30.39.10">
    <property type="entry name" value="Alpha-1-antitrypsin, domain 1"/>
    <property type="match status" value="1"/>
</dbReference>
<gene>
    <name evidence="10" type="ORF">HPB48_000757</name>
</gene>
<dbReference type="Pfam" id="PF00079">
    <property type="entry name" value="Serpin"/>
    <property type="match status" value="1"/>
</dbReference>
<dbReference type="VEuPathDB" id="VectorBase:HLOH_059933"/>
<dbReference type="CDD" id="cd00172">
    <property type="entry name" value="serpin"/>
    <property type="match status" value="1"/>
</dbReference>
<name>A0A9J6G939_HAELO</name>
<dbReference type="EMBL" id="JABSTR010000007">
    <property type="protein sequence ID" value="KAH9374894.1"/>
    <property type="molecule type" value="Genomic_DNA"/>
</dbReference>
<dbReference type="GO" id="GO:0004867">
    <property type="term" value="F:serine-type endopeptidase inhibitor activity"/>
    <property type="evidence" value="ECO:0007669"/>
    <property type="project" value="UniProtKB-KW"/>
</dbReference>
<keyword evidence="3" id="KW-0964">Secreted</keyword>
<evidence type="ECO:0000256" key="8">
    <source>
        <dbReference type="SAM" id="SignalP"/>
    </source>
</evidence>
<protein>
    <recommendedName>
        <fullName evidence="9">Serpin domain-containing protein</fullName>
    </recommendedName>
</protein>
<dbReference type="OrthoDB" id="6485996at2759"/>
<evidence type="ECO:0000256" key="4">
    <source>
        <dbReference type="ARBA" id="ARBA00022690"/>
    </source>
</evidence>
<dbReference type="SUPFAM" id="SSF56574">
    <property type="entry name" value="Serpins"/>
    <property type="match status" value="1"/>
</dbReference>
<dbReference type="InterPro" id="IPR036186">
    <property type="entry name" value="Serpin_sf"/>
</dbReference>
<evidence type="ECO:0000256" key="1">
    <source>
        <dbReference type="ARBA" id="ARBA00004613"/>
    </source>
</evidence>
<dbReference type="InterPro" id="IPR042178">
    <property type="entry name" value="Serpin_sf_1"/>
</dbReference>
<dbReference type="PANTHER" id="PTHR11461">
    <property type="entry name" value="SERINE PROTEASE INHIBITOR, SERPIN"/>
    <property type="match status" value="1"/>
</dbReference>
<keyword evidence="11" id="KW-1185">Reference proteome</keyword>
<keyword evidence="4" id="KW-0646">Protease inhibitor</keyword>
<comment type="caution">
    <text evidence="10">The sequence shown here is derived from an EMBL/GenBank/DDBJ whole genome shotgun (WGS) entry which is preliminary data.</text>
</comment>
<evidence type="ECO:0000256" key="5">
    <source>
        <dbReference type="ARBA" id="ARBA00022900"/>
    </source>
</evidence>
<dbReference type="InterPro" id="IPR042185">
    <property type="entry name" value="Serpin_sf_2"/>
</dbReference>
<dbReference type="OMA" id="IFRTRKM"/>
<evidence type="ECO:0000259" key="9">
    <source>
        <dbReference type="SMART" id="SM00093"/>
    </source>
</evidence>
<dbReference type="InterPro" id="IPR023796">
    <property type="entry name" value="Serpin_dom"/>
</dbReference>
<evidence type="ECO:0000313" key="10">
    <source>
        <dbReference type="EMBL" id="KAH9374894.1"/>
    </source>
</evidence>
<dbReference type="SMART" id="SM00093">
    <property type="entry name" value="SERPIN"/>
    <property type="match status" value="1"/>
</dbReference>
<dbReference type="AlphaFoldDB" id="A0A9J6G939"/>
<keyword evidence="5" id="KW-0722">Serine protease inhibitor</keyword>
<accession>A0A9J6G939</accession>
<evidence type="ECO:0000313" key="11">
    <source>
        <dbReference type="Proteomes" id="UP000821853"/>
    </source>
</evidence>
<comment type="subcellular location">
    <subcellularLocation>
        <location evidence="1">Secreted</location>
    </subcellularLocation>
</comment>
<keyword evidence="8" id="KW-0732">Signal</keyword>
<evidence type="ECO:0000256" key="3">
    <source>
        <dbReference type="ARBA" id="ARBA00022525"/>
    </source>
</evidence>
<evidence type="ECO:0000256" key="6">
    <source>
        <dbReference type="ARBA" id="ARBA00023180"/>
    </source>
</evidence>
<sequence>MFSTPHSASLLALSMVFAGARNDTAKQISDALHIKADGSVHKHFADALSKVRGCGPEVELRVANRIALDASFPVLDSYLDLLKHAYFSSLSTVDFANDFEKARIEINDWVEQATASKIKDLLAEGSVDDTTALVLVNAVYFKGEWKSPFLREVTEPWDFRVDSSHTTRVEMMYQEEDFRMSRCDDLNVTALEIPYRGGKASMVVLLPDEVGGLRHLEENLSAVKLRELLSNLSMKYDVTLRLPKFKLEHSIDLEVALKALGINTMFTENADLTGVSMAKSFAFRKLCTKHS</sequence>
<dbReference type="InterPro" id="IPR000215">
    <property type="entry name" value="Serpin_fam"/>
</dbReference>
<dbReference type="PANTHER" id="PTHR11461:SF211">
    <property type="entry name" value="GH10112P-RELATED"/>
    <property type="match status" value="1"/>
</dbReference>
<dbReference type="GO" id="GO:0005615">
    <property type="term" value="C:extracellular space"/>
    <property type="evidence" value="ECO:0007669"/>
    <property type="project" value="InterPro"/>
</dbReference>